<evidence type="ECO:0000256" key="3">
    <source>
        <dbReference type="ARBA" id="ARBA00022723"/>
    </source>
</evidence>
<organism evidence="9 10">
    <name type="scientific">Polytolypa hystricis (strain UAMH7299)</name>
    <dbReference type="NCBI Taxonomy" id="1447883"/>
    <lineage>
        <taxon>Eukaryota</taxon>
        <taxon>Fungi</taxon>
        <taxon>Dikarya</taxon>
        <taxon>Ascomycota</taxon>
        <taxon>Pezizomycotina</taxon>
        <taxon>Eurotiomycetes</taxon>
        <taxon>Eurotiomycetidae</taxon>
        <taxon>Onygenales</taxon>
        <taxon>Onygenales incertae sedis</taxon>
        <taxon>Polytolypa</taxon>
    </lineage>
</organism>
<reference evidence="9 10" key="1">
    <citation type="submission" date="2017-10" db="EMBL/GenBank/DDBJ databases">
        <title>Comparative genomics in systemic dimorphic fungi from Ajellomycetaceae.</title>
        <authorList>
            <person name="Munoz J.F."/>
            <person name="Mcewen J.G."/>
            <person name="Clay O.K."/>
            <person name="Cuomo C.A."/>
        </authorList>
    </citation>
    <scope>NUCLEOTIDE SEQUENCE [LARGE SCALE GENOMIC DNA]</scope>
    <source>
        <strain evidence="9 10">UAMH7299</strain>
    </source>
</reference>
<accession>A0A2B7Y5F1</accession>
<name>A0A2B7Y5F1_POLH7</name>
<evidence type="ECO:0000259" key="8">
    <source>
        <dbReference type="Pfam" id="PF07687"/>
    </source>
</evidence>
<evidence type="ECO:0000313" key="10">
    <source>
        <dbReference type="Proteomes" id="UP000224634"/>
    </source>
</evidence>
<dbReference type="Pfam" id="PF07687">
    <property type="entry name" value="M20_dimer"/>
    <property type="match status" value="1"/>
</dbReference>
<dbReference type="InterPro" id="IPR036264">
    <property type="entry name" value="Bact_exopeptidase_dim_dom"/>
</dbReference>
<dbReference type="PANTHER" id="PTHR43808:SF8">
    <property type="entry name" value="PEPTIDASE M20 DIMERISATION DOMAIN-CONTAINING PROTEIN"/>
    <property type="match status" value="1"/>
</dbReference>
<keyword evidence="4" id="KW-0378">Hydrolase</keyword>
<dbReference type="Gene3D" id="3.30.70.360">
    <property type="match status" value="1"/>
</dbReference>
<keyword evidence="5" id="KW-0862">Zinc</keyword>
<evidence type="ECO:0000256" key="5">
    <source>
        <dbReference type="ARBA" id="ARBA00022833"/>
    </source>
</evidence>
<keyword evidence="3" id="KW-0479">Metal-binding</keyword>
<proteinExistence type="inferred from homology"/>
<evidence type="ECO:0000256" key="2">
    <source>
        <dbReference type="ARBA" id="ARBA00006247"/>
    </source>
</evidence>
<sequence length="466" mass="49873">MIPSILAPLLLAPPILGFSLQAPLSAPLDPHLSIDRPDVKKSLDDIIAQSPLLSLHRSLVEIESISNNEQAVGDFLIDYLRAKNFTVETQEVKYDWEEKSSSAEDGYDDDSEQLDAAASMQDEKPRRFNVYAYPSWQQPGKPEIIVTSHIDTVPPFIPYSLHSPSASTTSSSNFKREDILIAGRGTVDAKASVASQIIATLSHLETHPNTPIALLFVVSEETGGQGMIHFSNSPLNTHPPTFHTVIFGEPTELALVSGHKGSLHVDIYAKGQAAHSGYPWLGRSAISEILPVLLKLDGLGDIPASQGGLPASEKFGNSTVNIGSITGGVAGNVVPASASASITVRLAGGTASWAKDIIVKAVDEASGGNRNISVAFSNRGYGPVETDADVEGFNVMTVNYGTDVPNWHIYERDDGVKVKRYLYGPGTIFVAHGEDEALTVGELEEAVKGFGRLIDAAVERGESLKR</sequence>
<dbReference type="InterPro" id="IPR050072">
    <property type="entry name" value="Peptidase_M20A"/>
</dbReference>
<dbReference type="InterPro" id="IPR011650">
    <property type="entry name" value="Peptidase_M20_dimer"/>
</dbReference>
<dbReference type="OrthoDB" id="3064516at2759"/>
<feature type="chain" id="PRO_5012292964" description="Peptidase M20 dimerisation domain-containing protein" evidence="7">
    <location>
        <begin position="18"/>
        <end position="466"/>
    </location>
</feature>
<dbReference type="SUPFAM" id="SSF55031">
    <property type="entry name" value="Bacterial exopeptidase dimerisation domain"/>
    <property type="match status" value="1"/>
</dbReference>
<dbReference type="Proteomes" id="UP000224634">
    <property type="component" value="Unassembled WGS sequence"/>
</dbReference>
<feature type="signal peptide" evidence="7">
    <location>
        <begin position="1"/>
        <end position="17"/>
    </location>
</feature>
<dbReference type="PANTHER" id="PTHR43808">
    <property type="entry name" value="ACETYLORNITHINE DEACETYLASE"/>
    <property type="match status" value="1"/>
</dbReference>
<evidence type="ECO:0000256" key="7">
    <source>
        <dbReference type="SAM" id="SignalP"/>
    </source>
</evidence>
<keyword evidence="7" id="KW-0732">Signal</keyword>
<dbReference type="SUPFAM" id="SSF53187">
    <property type="entry name" value="Zn-dependent exopeptidases"/>
    <property type="match status" value="1"/>
</dbReference>
<feature type="region of interest" description="Disordered" evidence="6">
    <location>
        <begin position="96"/>
        <end position="120"/>
    </location>
</feature>
<dbReference type="InterPro" id="IPR002933">
    <property type="entry name" value="Peptidase_M20"/>
</dbReference>
<evidence type="ECO:0000313" key="9">
    <source>
        <dbReference type="EMBL" id="PGH15877.1"/>
    </source>
</evidence>
<feature type="domain" description="Peptidase M20 dimerisation" evidence="8">
    <location>
        <begin position="258"/>
        <end position="360"/>
    </location>
</feature>
<comment type="cofactor">
    <cofactor evidence="1">
        <name>Zn(2+)</name>
        <dbReference type="ChEBI" id="CHEBI:29105"/>
    </cofactor>
</comment>
<protein>
    <recommendedName>
        <fullName evidence="8">Peptidase M20 dimerisation domain-containing protein</fullName>
    </recommendedName>
</protein>
<dbReference type="CDD" id="cd05652">
    <property type="entry name" value="M20_ArgE_DapE-like_fungal"/>
    <property type="match status" value="1"/>
</dbReference>
<dbReference type="Gene3D" id="3.40.630.10">
    <property type="entry name" value="Zn peptidases"/>
    <property type="match status" value="1"/>
</dbReference>
<dbReference type="GO" id="GO:0016787">
    <property type="term" value="F:hydrolase activity"/>
    <property type="evidence" value="ECO:0007669"/>
    <property type="project" value="UniProtKB-KW"/>
</dbReference>
<dbReference type="Pfam" id="PF01546">
    <property type="entry name" value="Peptidase_M20"/>
    <property type="match status" value="1"/>
</dbReference>
<dbReference type="GO" id="GO:0046872">
    <property type="term" value="F:metal ion binding"/>
    <property type="evidence" value="ECO:0007669"/>
    <property type="project" value="UniProtKB-KW"/>
</dbReference>
<dbReference type="STRING" id="1447883.A0A2B7Y5F1"/>
<comment type="similarity">
    <text evidence="2">Belongs to the peptidase M20A family.</text>
</comment>
<dbReference type="AlphaFoldDB" id="A0A2B7Y5F1"/>
<dbReference type="EMBL" id="PDNA01000079">
    <property type="protein sequence ID" value="PGH15877.1"/>
    <property type="molecule type" value="Genomic_DNA"/>
</dbReference>
<evidence type="ECO:0000256" key="6">
    <source>
        <dbReference type="SAM" id="MobiDB-lite"/>
    </source>
</evidence>
<comment type="caution">
    <text evidence="9">The sequence shown here is derived from an EMBL/GenBank/DDBJ whole genome shotgun (WGS) entry which is preliminary data.</text>
</comment>
<evidence type="ECO:0000256" key="1">
    <source>
        <dbReference type="ARBA" id="ARBA00001947"/>
    </source>
</evidence>
<gene>
    <name evidence="9" type="ORF">AJ80_05408</name>
</gene>
<keyword evidence="10" id="KW-1185">Reference proteome</keyword>
<evidence type="ECO:0000256" key="4">
    <source>
        <dbReference type="ARBA" id="ARBA00022801"/>
    </source>
</evidence>